<dbReference type="AlphaFoldDB" id="A0A9X3S219"/>
<gene>
    <name evidence="2" type="ORF">OM076_27605</name>
</gene>
<dbReference type="RefSeq" id="WP_270043320.1">
    <property type="nucleotide sequence ID" value="NZ_JAPDOD010000030.1"/>
</dbReference>
<evidence type="ECO:0000313" key="2">
    <source>
        <dbReference type="EMBL" id="MDA0164070.1"/>
    </source>
</evidence>
<dbReference type="EMBL" id="JAPDOD010000030">
    <property type="protein sequence ID" value="MDA0164070.1"/>
    <property type="molecule type" value="Genomic_DNA"/>
</dbReference>
<accession>A0A9X3S219</accession>
<evidence type="ECO:0000256" key="1">
    <source>
        <dbReference type="SAM" id="SignalP"/>
    </source>
</evidence>
<comment type="caution">
    <text evidence="2">The sequence shown here is derived from an EMBL/GenBank/DDBJ whole genome shotgun (WGS) entry which is preliminary data.</text>
</comment>
<feature type="signal peptide" evidence="1">
    <location>
        <begin position="1"/>
        <end position="24"/>
    </location>
</feature>
<protein>
    <recommendedName>
        <fullName evidence="4">M6 family metalloprotease domain-containing protein</fullName>
    </recommendedName>
</protein>
<evidence type="ECO:0008006" key="4">
    <source>
        <dbReference type="Google" id="ProtNLM"/>
    </source>
</evidence>
<evidence type="ECO:0000313" key="3">
    <source>
        <dbReference type="Proteomes" id="UP001149140"/>
    </source>
</evidence>
<organism evidence="2 3">
    <name type="scientific">Solirubrobacter ginsenosidimutans</name>
    <dbReference type="NCBI Taxonomy" id="490573"/>
    <lineage>
        <taxon>Bacteria</taxon>
        <taxon>Bacillati</taxon>
        <taxon>Actinomycetota</taxon>
        <taxon>Thermoleophilia</taxon>
        <taxon>Solirubrobacterales</taxon>
        <taxon>Solirubrobacteraceae</taxon>
        <taxon>Solirubrobacter</taxon>
    </lineage>
</organism>
<keyword evidence="3" id="KW-1185">Reference proteome</keyword>
<feature type="chain" id="PRO_5040810381" description="M6 family metalloprotease domain-containing protein" evidence="1">
    <location>
        <begin position="25"/>
        <end position="823"/>
    </location>
</feature>
<dbReference type="Proteomes" id="UP001149140">
    <property type="component" value="Unassembled WGS sequence"/>
</dbReference>
<proteinExistence type="predicted"/>
<sequence length="823" mass="86555">MRFRRTTLLAGAAVVLLAPAAAHADTLSGAQFNGLTEIDVNSGADLAGIAPENVTITKPGGATVPAAAITIASTTGNRLVVRLKADQFARTTSQGTTIATSAFAGHTAEAPVSVARAGEPAANAHILGSSQWTDNGWSTSLTDPSFHDPVTGQDGLYRFKDLTPNTDDAGAPVVWNNGAVTTPAHRDLKMLVLFVQFPNRLATSSPAGWQTMQPYMDFLAPASAFWNTASYGQLNVQFDSPQASGNLGWITMDKNANLYTWDAQTHNMFAYSREAFQKAYDQFGIKADDYDEVLIMPARGTSGLANGPGNINRDPTDGEQTNTNQVAYVDHDGKTHYVSTVITAGNDMFSWGYRWINHEFGHTVGLPDLYSYYTTIGGTRVNQFFWVGGWNIMGNIGGHANDYSGYEKYKLRWLRDDQVDVVSQPGSSTHAITPLETPGGSKIVVIRTGVSTAYVAEFRTKLGVDGLDNRAKYQGVLLYRIDASQWEQFERNADLQVISKQYYNDPAVGGPLNKTGVWRPINTSLTGLDTQGALWGPGDTFEDPATGVRIDFGAIGDYLASNPANSPYTADDTATITVTKAGASSLNVPVALSDAKLTSPTTLSFKSSAELQDRITDSNSINNGHYVYVREGSRLTAGDVTLMRGDGSVVPASAITGITVSPGGAELTLAPGTFPTAASAQGLTVATKPFFSFGAAAATPVVSQLADVGGTVPATLSLALSGPVSLGAFTPGVAKVYSTSSTATVTSTAGDATLTAAPAGRLANGAFSLGQPLQVTAAPATWTGPVSNDIVQLTFSQAIGATEALRTGTYSTTVTFTLSTTTP</sequence>
<name>A0A9X3S219_9ACTN</name>
<keyword evidence="1" id="KW-0732">Signal</keyword>
<reference evidence="2" key="1">
    <citation type="submission" date="2022-10" db="EMBL/GenBank/DDBJ databases">
        <title>The WGS of Solirubrobacter ginsenosidimutans DSM 21036.</title>
        <authorList>
            <person name="Jiang Z."/>
        </authorList>
    </citation>
    <scope>NUCLEOTIDE SEQUENCE</scope>
    <source>
        <strain evidence="2">DSM 21036</strain>
    </source>
</reference>
<dbReference type="PANTHER" id="PTHR41775">
    <property type="entry name" value="SECRETED PROTEIN-RELATED"/>
    <property type="match status" value="1"/>
</dbReference>
<dbReference type="PANTHER" id="PTHR41775:SF1">
    <property type="entry name" value="PEPTIDASE M6-LIKE DOMAIN-CONTAINING PROTEIN"/>
    <property type="match status" value="1"/>
</dbReference>